<keyword evidence="4 6" id="KW-1133">Transmembrane helix</keyword>
<dbReference type="EMBL" id="JABZSQ010000002">
    <property type="protein sequence ID" value="MBF1413973.1"/>
    <property type="molecule type" value="Genomic_DNA"/>
</dbReference>
<organism evidence="8 9">
    <name type="scientific">Prevotella histicola</name>
    <dbReference type="NCBI Taxonomy" id="470565"/>
    <lineage>
        <taxon>Bacteria</taxon>
        <taxon>Pseudomonadati</taxon>
        <taxon>Bacteroidota</taxon>
        <taxon>Bacteroidia</taxon>
        <taxon>Bacteroidales</taxon>
        <taxon>Prevotellaceae</taxon>
        <taxon>Prevotella</taxon>
    </lineage>
</organism>
<dbReference type="InterPro" id="IPR007267">
    <property type="entry name" value="GtrA_DPMS_TM"/>
</dbReference>
<proteinExistence type="inferred from homology"/>
<evidence type="ECO:0000256" key="4">
    <source>
        <dbReference type="ARBA" id="ARBA00022989"/>
    </source>
</evidence>
<dbReference type="Proteomes" id="UP000757461">
    <property type="component" value="Unassembled WGS sequence"/>
</dbReference>
<feature type="transmembrane region" description="Helical" evidence="6">
    <location>
        <begin position="48"/>
        <end position="70"/>
    </location>
</feature>
<dbReference type="GeneID" id="66730176"/>
<keyword evidence="5 6" id="KW-0472">Membrane</keyword>
<feature type="transmembrane region" description="Helical" evidence="6">
    <location>
        <begin position="82"/>
        <end position="102"/>
    </location>
</feature>
<evidence type="ECO:0000313" key="8">
    <source>
        <dbReference type="EMBL" id="MBF1413973.1"/>
    </source>
</evidence>
<evidence type="ECO:0000256" key="3">
    <source>
        <dbReference type="ARBA" id="ARBA00022692"/>
    </source>
</evidence>
<dbReference type="AlphaFoldDB" id="A0A930N4D6"/>
<comment type="similarity">
    <text evidence="2">Belongs to the GtrA family.</text>
</comment>
<dbReference type="RefSeq" id="WP_008823372.1">
    <property type="nucleotide sequence ID" value="NZ_CAKAQX010000002.1"/>
</dbReference>
<feature type="domain" description="GtrA/DPMS transmembrane" evidence="7">
    <location>
        <begin position="21"/>
        <end position="129"/>
    </location>
</feature>
<evidence type="ECO:0000256" key="5">
    <source>
        <dbReference type="ARBA" id="ARBA00023136"/>
    </source>
</evidence>
<dbReference type="InterPro" id="IPR051401">
    <property type="entry name" value="GtrA_CellWall_Glycosyl"/>
</dbReference>
<dbReference type="PANTHER" id="PTHR38459:SF1">
    <property type="entry name" value="PROPHAGE BACTOPRENOL-LINKED GLUCOSE TRANSLOCASE HOMOLOG"/>
    <property type="match status" value="1"/>
</dbReference>
<reference evidence="8" key="1">
    <citation type="submission" date="2020-04" db="EMBL/GenBank/DDBJ databases">
        <title>Deep metagenomics examines the oral microbiome during advanced dental caries in children, revealing novel taxa and co-occurrences with host molecules.</title>
        <authorList>
            <person name="Baker J.L."/>
            <person name="Morton J.T."/>
            <person name="Dinis M."/>
            <person name="Alvarez R."/>
            <person name="Tran N.C."/>
            <person name="Knight R."/>
            <person name="Edlund A."/>
        </authorList>
    </citation>
    <scope>NUCLEOTIDE SEQUENCE</scope>
    <source>
        <strain evidence="8">JCVI_25_bin.9</strain>
    </source>
</reference>
<evidence type="ECO:0000256" key="2">
    <source>
        <dbReference type="ARBA" id="ARBA00009399"/>
    </source>
</evidence>
<sequence>MTLHTKEIWLHWRQDFWRLFRFGITGTLCSLIHYGVYCLFLLFTNTTIAYTAGYCVGLICNYALTTYFTFKGKPTKNNAAGFVGSHVINYLLEIGLLQFFLWLGASKWLSPILVMVIVVPINFLLLRFVFVKNNHKKLKG</sequence>
<dbReference type="PANTHER" id="PTHR38459">
    <property type="entry name" value="PROPHAGE BACTOPRENOL-LINKED GLUCOSE TRANSLOCASE HOMOLOG"/>
    <property type="match status" value="1"/>
</dbReference>
<feature type="transmembrane region" description="Helical" evidence="6">
    <location>
        <begin position="108"/>
        <end position="130"/>
    </location>
</feature>
<evidence type="ECO:0000256" key="6">
    <source>
        <dbReference type="SAM" id="Phobius"/>
    </source>
</evidence>
<comment type="caution">
    <text evidence="8">The sequence shown here is derived from an EMBL/GenBank/DDBJ whole genome shotgun (WGS) entry which is preliminary data.</text>
</comment>
<dbReference type="GO" id="GO:0000271">
    <property type="term" value="P:polysaccharide biosynthetic process"/>
    <property type="evidence" value="ECO:0007669"/>
    <property type="project" value="InterPro"/>
</dbReference>
<dbReference type="GO" id="GO:0005886">
    <property type="term" value="C:plasma membrane"/>
    <property type="evidence" value="ECO:0007669"/>
    <property type="project" value="TreeGrafter"/>
</dbReference>
<comment type="subcellular location">
    <subcellularLocation>
        <location evidence="1">Membrane</location>
        <topology evidence="1">Multi-pass membrane protein</topology>
    </subcellularLocation>
</comment>
<protein>
    <submittedName>
        <fullName evidence="8">GtrA family protein</fullName>
    </submittedName>
</protein>
<evidence type="ECO:0000259" key="7">
    <source>
        <dbReference type="Pfam" id="PF04138"/>
    </source>
</evidence>
<evidence type="ECO:0000313" key="9">
    <source>
        <dbReference type="Proteomes" id="UP000757461"/>
    </source>
</evidence>
<gene>
    <name evidence="8" type="ORF">HXN33_00200</name>
</gene>
<accession>A0A930N4D6</accession>
<feature type="transmembrane region" description="Helical" evidence="6">
    <location>
        <begin position="20"/>
        <end position="42"/>
    </location>
</feature>
<name>A0A930N4D6_9BACT</name>
<evidence type="ECO:0000256" key="1">
    <source>
        <dbReference type="ARBA" id="ARBA00004141"/>
    </source>
</evidence>
<dbReference type="Pfam" id="PF04138">
    <property type="entry name" value="GtrA_DPMS_TM"/>
    <property type="match status" value="1"/>
</dbReference>
<keyword evidence="3 6" id="KW-0812">Transmembrane</keyword>